<feature type="transmembrane region" description="Helical" evidence="1">
    <location>
        <begin position="12"/>
        <end position="33"/>
    </location>
</feature>
<keyword evidence="1" id="KW-0472">Membrane</keyword>
<evidence type="ECO:0000256" key="1">
    <source>
        <dbReference type="SAM" id="Phobius"/>
    </source>
</evidence>
<organism evidence="2 3">
    <name type="scientific">Halopiger aswanensis</name>
    <dbReference type="NCBI Taxonomy" id="148449"/>
    <lineage>
        <taxon>Archaea</taxon>
        <taxon>Methanobacteriati</taxon>
        <taxon>Methanobacteriota</taxon>
        <taxon>Stenosarchaea group</taxon>
        <taxon>Halobacteria</taxon>
        <taxon>Halobacteriales</taxon>
        <taxon>Natrialbaceae</taxon>
        <taxon>Halopiger</taxon>
    </lineage>
</organism>
<keyword evidence="3" id="KW-1185">Reference proteome</keyword>
<protein>
    <submittedName>
        <fullName evidence="2">Phospholipase D-like protein</fullName>
    </submittedName>
</protein>
<dbReference type="GO" id="GO:0005886">
    <property type="term" value="C:plasma membrane"/>
    <property type="evidence" value="ECO:0007669"/>
    <property type="project" value="UniProtKB-SubCell"/>
</dbReference>
<dbReference type="AlphaFoldDB" id="A0A3R7GUU4"/>
<gene>
    <name evidence="2" type="ORF">ATJ93_3489</name>
</gene>
<reference evidence="2 3" key="1">
    <citation type="submission" date="2018-09" db="EMBL/GenBank/DDBJ databases">
        <title>Genomic Encyclopedia of Archaeal and Bacterial Type Strains, Phase II (KMG-II): from individual species to whole genera.</title>
        <authorList>
            <person name="Goeker M."/>
        </authorList>
    </citation>
    <scope>NUCLEOTIDE SEQUENCE [LARGE SCALE GENOMIC DNA]</scope>
    <source>
        <strain evidence="2 3">DSM 13151</strain>
    </source>
</reference>
<accession>A0A3R7GUU4</accession>
<name>A0A3R7GUU4_9EURY</name>
<sequence>MPSIIVAAGVGVFAFMIFAVLMLVYLGMVVWTFSDAQQNSTHPAFLWAIVVFFAPLLGLVLYVLLGRDATGPRSGPGRGY</sequence>
<comment type="caution">
    <text evidence="2">The sequence shown here is derived from an EMBL/GenBank/DDBJ whole genome shotgun (WGS) entry which is preliminary data.</text>
</comment>
<proteinExistence type="predicted"/>
<dbReference type="RefSeq" id="WP_120245840.1">
    <property type="nucleotide sequence ID" value="NZ_RAPO01000003.1"/>
</dbReference>
<keyword evidence="1" id="KW-0812">Transmembrane</keyword>
<feature type="transmembrane region" description="Helical" evidence="1">
    <location>
        <begin position="45"/>
        <end position="65"/>
    </location>
</feature>
<keyword evidence="1" id="KW-1133">Transmembrane helix</keyword>
<dbReference type="Proteomes" id="UP000283805">
    <property type="component" value="Unassembled WGS sequence"/>
</dbReference>
<evidence type="ECO:0000313" key="3">
    <source>
        <dbReference type="Proteomes" id="UP000283805"/>
    </source>
</evidence>
<dbReference type="EMBL" id="RAPO01000003">
    <property type="protein sequence ID" value="RKD93854.1"/>
    <property type="molecule type" value="Genomic_DNA"/>
</dbReference>
<dbReference type="OrthoDB" id="206116at2157"/>
<evidence type="ECO:0000313" key="2">
    <source>
        <dbReference type="EMBL" id="RKD93854.1"/>
    </source>
</evidence>